<evidence type="ECO:0000256" key="5">
    <source>
        <dbReference type="ARBA" id="ARBA00022801"/>
    </source>
</evidence>
<dbReference type="SUPFAM" id="SSF51445">
    <property type="entry name" value="(Trans)glycosidases"/>
    <property type="match status" value="1"/>
</dbReference>
<dbReference type="STRING" id="1051891.A0A0C3Q335"/>
<dbReference type="Pfam" id="PF01915">
    <property type="entry name" value="Glyco_hydro_3_C"/>
    <property type="match status" value="1"/>
</dbReference>
<dbReference type="Gene3D" id="2.60.40.10">
    <property type="entry name" value="Immunoglobulins"/>
    <property type="match status" value="1"/>
</dbReference>
<keyword evidence="7" id="KW-0325">Glycoprotein</keyword>
<evidence type="ECO:0000259" key="12">
    <source>
        <dbReference type="SMART" id="SM01217"/>
    </source>
</evidence>
<evidence type="ECO:0000256" key="3">
    <source>
        <dbReference type="ARBA" id="ARBA00005336"/>
    </source>
</evidence>
<evidence type="ECO:0000256" key="8">
    <source>
        <dbReference type="ARBA" id="ARBA00023277"/>
    </source>
</evidence>
<evidence type="ECO:0000256" key="1">
    <source>
        <dbReference type="ARBA" id="ARBA00000448"/>
    </source>
</evidence>
<dbReference type="InterPro" id="IPR001764">
    <property type="entry name" value="Glyco_hydro_3_N"/>
</dbReference>
<keyword evidence="14" id="KW-1185">Reference proteome</keyword>
<dbReference type="InterPro" id="IPR013783">
    <property type="entry name" value="Ig-like_fold"/>
</dbReference>
<dbReference type="HOGENOM" id="CLU_004542_2_3_1"/>
<evidence type="ECO:0000313" key="13">
    <source>
        <dbReference type="EMBL" id="KIO17331.1"/>
    </source>
</evidence>
<dbReference type="GO" id="GO:0030245">
    <property type="term" value="P:cellulose catabolic process"/>
    <property type="evidence" value="ECO:0007669"/>
    <property type="project" value="UniProtKB-KW"/>
</dbReference>
<organism evidence="13 14">
    <name type="scientific">Tulasnella calospora MUT 4182</name>
    <dbReference type="NCBI Taxonomy" id="1051891"/>
    <lineage>
        <taxon>Eukaryota</taxon>
        <taxon>Fungi</taxon>
        <taxon>Dikarya</taxon>
        <taxon>Basidiomycota</taxon>
        <taxon>Agaricomycotina</taxon>
        <taxon>Agaricomycetes</taxon>
        <taxon>Cantharellales</taxon>
        <taxon>Tulasnellaceae</taxon>
        <taxon>Tulasnella</taxon>
    </lineage>
</organism>
<dbReference type="GO" id="GO:0008422">
    <property type="term" value="F:beta-glucosidase activity"/>
    <property type="evidence" value="ECO:0007669"/>
    <property type="project" value="UniProtKB-EC"/>
</dbReference>
<evidence type="ECO:0000313" key="14">
    <source>
        <dbReference type="Proteomes" id="UP000054248"/>
    </source>
</evidence>
<reference evidence="14" key="2">
    <citation type="submission" date="2015-01" db="EMBL/GenBank/DDBJ databases">
        <title>Evolutionary Origins and Diversification of the Mycorrhizal Mutualists.</title>
        <authorList>
            <consortium name="DOE Joint Genome Institute"/>
            <consortium name="Mycorrhizal Genomics Consortium"/>
            <person name="Kohler A."/>
            <person name="Kuo A."/>
            <person name="Nagy L.G."/>
            <person name="Floudas D."/>
            <person name="Copeland A."/>
            <person name="Barry K.W."/>
            <person name="Cichocki N."/>
            <person name="Veneault-Fourrey C."/>
            <person name="LaButti K."/>
            <person name="Lindquist E.A."/>
            <person name="Lipzen A."/>
            <person name="Lundell T."/>
            <person name="Morin E."/>
            <person name="Murat C."/>
            <person name="Riley R."/>
            <person name="Ohm R."/>
            <person name="Sun H."/>
            <person name="Tunlid A."/>
            <person name="Henrissat B."/>
            <person name="Grigoriev I.V."/>
            <person name="Hibbett D.S."/>
            <person name="Martin F."/>
        </authorList>
    </citation>
    <scope>NUCLEOTIDE SEQUENCE [LARGE SCALE GENOMIC DNA]</scope>
    <source>
        <strain evidence="14">MUT 4182</strain>
    </source>
</reference>
<dbReference type="Gene3D" id="3.40.50.1700">
    <property type="entry name" value="Glycoside hydrolase family 3 C-terminal domain"/>
    <property type="match status" value="1"/>
</dbReference>
<comment type="catalytic activity">
    <reaction evidence="1">
        <text>Hydrolysis of terminal, non-reducing beta-D-glucosyl residues with release of beta-D-glucose.</text>
        <dbReference type="EC" id="3.2.1.21"/>
    </reaction>
</comment>
<dbReference type="PANTHER" id="PTHR42715:SF2">
    <property type="entry name" value="BETA-GLUCOSIDASE F-RELATED"/>
    <property type="match status" value="1"/>
</dbReference>
<comment type="pathway">
    <text evidence="2">Glycan metabolism; cellulose degradation.</text>
</comment>
<proteinExistence type="inferred from homology"/>
<dbReference type="Pfam" id="PF00933">
    <property type="entry name" value="Glyco_hydro_3"/>
    <property type="match status" value="1"/>
</dbReference>
<feature type="domain" description="Fibronectin type III-like" evidence="12">
    <location>
        <begin position="696"/>
        <end position="765"/>
    </location>
</feature>
<comment type="similarity">
    <text evidence="3">Belongs to the glycosyl hydrolase 3 family.</text>
</comment>
<name>A0A0C3Q335_9AGAM</name>
<keyword evidence="11" id="KW-0732">Signal</keyword>
<evidence type="ECO:0000256" key="10">
    <source>
        <dbReference type="ARBA" id="ARBA00023326"/>
    </source>
</evidence>
<dbReference type="InterPro" id="IPR050288">
    <property type="entry name" value="Cellulose_deg_GH3"/>
</dbReference>
<gene>
    <name evidence="13" type="ORF">M407DRAFT_228642</name>
</gene>
<dbReference type="OrthoDB" id="416222at2759"/>
<dbReference type="EC" id="3.2.1.21" evidence="4"/>
<dbReference type="FunFam" id="3.20.20.300:FF:000002">
    <property type="entry name" value="Probable beta-glucosidase"/>
    <property type="match status" value="1"/>
</dbReference>
<keyword evidence="10" id="KW-0624">Polysaccharide degradation</keyword>
<dbReference type="PANTHER" id="PTHR42715">
    <property type="entry name" value="BETA-GLUCOSIDASE"/>
    <property type="match status" value="1"/>
</dbReference>
<dbReference type="InterPro" id="IPR002772">
    <property type="entry name" value="Glyco_hydro_3_C"/>
</dbReference>
<dbReference type="SUPFAM" id="SSF52279">
    <property type="entry name" value="Beta-D-glucan exohydrolase, C-terminal domain"/>
    <property type="match status" value="1"/>
</dbReference>
<dbReference type="FunFam" id="3.40.50.1700:FF:000003">
    <property type="entry name" value="Probable beta-glucosidase"/>
    <property type="match status" value="1"/>
</dbReference>
<evidence type="ECO:0000256" key="2">
    <source>
        <dbReference type="ARBA" id="ARBA00004987"/>
    </source>
</evidence>
<evidence type="ECO:0000256" key="4">
    <source>
        <dbReference type="ARBA" id="ARBA00012744"/>
    </source>
</evidence>
<dbReference type="PRINTS" id="PR00133">
    <property type="entry name" value="GLHYDRLASE3"/>
</dbReference>
<evidence type="ECO:0000256" key="11">
    <source>
        <dbReference type="SAM" id="SignalP"/>
    </source>
</evidence>
<evidence type="ECO:0000256" key="7">
    <source>
        <dbReference type="ARBA" id="ARBA00023180"/>
    </source>
</evidence>
<dbReference type="Gene3D" id="3.20.20.300">
    <property type="entry name" value="Glycoside hydrolase, family 3, N-terminal domain"/>
    <property type="match status" value="1"/>
</dbReference>
<reference evidence="13 14" key="1">
    <citation type="submission" date="2014-04" db="EMBL/GenBank/DDBJ databases">
        <authorList>
            <consortium name="DOE Joint Genome Institute"/>
            <person name="Kuo A."/>
            <person name="Girlanda M."/>
            <person name="Perotto S."/>
            <person name="Kohler A."/>
            <person name="Nagy L.G."/>
            <person name="Floudas D."/>
            <person name="Copeland A."/>
            <person name="Barry K.W."/>
            <person name="Cichocki N."/>
            <person name="Veneault-Fourrey C."/>
            <person name="LaButti K."/>
            <person name="Lindquist E.A."/>
            <person name="Lipzen A."/>
            <person name="Lundell T."/>
            <person name="Morin E."/>
            <person name="Murat C."/>
            <person name="Sun H."/>
            <person name="Tunlid A."/>
            <person name="Henrissat B."/>
            <person name="Grigoriev I.V."/>
            <person name="Hibbett D.S."/>
            <person name="Martin F."/>
            <person name="Nordberg H.P."/>
            <person name="Cantor M.N."/>
            <person name="Hua S.X."/>
        </authorList>
    </citation>
    <scope>NUCLEOTIDE SEQUENCE [LARGE SCALE GENOMIC DNA]</scope>
    <source>
        <strain evidence="13 14">MUT 4182</strain>
    </source>
</reference>
<dbReference type="SMART" id="SM01217">
    <property type="entry name" value="Fn3_like"/>
    <property type="match status" value="1"/>
</dbReference>
<accession>A0A0C3Q335</accession>
<dbReference type="AlphaFoldDB" id="A0A0C3Q335"/>
<dbReference type="InterPro" id="IPR026891">
    <property type="entry name" value="Fn3-like"/>
</dbReference>
<keyword evidence="8" id="KW-0119">Carbohydrate metabolism</keyword>
<dbReference type="InterPro" id="IPR036962">
    <property type="entry name" value="Glyco_hydro_3_N_sf"/>
</dbReference>
<dbReference type="Proteomes" id="UP000054248">
    <property type="component" value="Unassembled WGS sequence"/>
</dbReference>
<evidence type="ECO:0000256" key="6">
    <source>
        <dbReference type="ARBA" id="ARBA00023001"/>
    </source>
</evidence>
<protein>
    <recommendedName>
        <fullName evidence="4">beta-glucosidase</fullName>
        <ecNumber evidence="4">3.2.1.21</ecNumber>
    </recommendedName>
</protein>
<keyword evidence="9" id="KW-0326">Glycosidase</keyword>
<dbReference type="InterPro" id="IPR017853">
    <property type="entry name" value="GH"/>
</dbReference>
<feature type="signal peptide" evidence="11">
    <location>
        <begin position="1"/>
        <end position="16"/>
    </location>
</feature>
<dbReference type="InterPro" id="IPR036881">
    <property type="entry name" value="Glyco_hydro_3_C_sf"/>
</dbReference>
<sequence length="775" mass="84706">MRSTALLALVASQVWASEHSTEAAGIPRQYNPGQILNHGEDFTPRRKWADAHAAAKSFLKDWSLEEKVGLTTGVGWMGGRCVGNIDALSDKGWDGLCLEDSPLGVRLADYVTAFPAGINTAATFDRHLMRRRGEAMGKEFRGKGVHIALGPAMNLARAPEGGRLWESFGGDPYLQGEAAYETIRGIQDEGVQACAKHYLNNEQERFRTTSSSNVDDRTQHEVYLHPFLRSVQAGVASVMCSYMNGTWACENPKLLNDLLKRELGFEGYVMSDWQATHSTDSANQGLDMTMPGDVYFGSKTSYFGPSLVDSVNSGSTNKTRVDDMAERIVAAWLYTGQDKDFPAVNFNAFDNNDPATNEHVDVQDDHYKLVREIGAASTVLLKNNNNALPLKKPRSIALIGSDAGPPLRGPNGYNDRGGTDGTLAVGWGSGTTDFPYLISPLEAIQARARKDRTSVSWWLHDYDISGATSAASYKDVAIVFVKSDSGEGYITVDGNEGDRNNLTAWSNGDALVKAVASSNSQTIVVVHSVGPMIVEAWVDHPNVTAVVWAGMPGQESGNSLVDILWGDVNPSGRLPYTIAKTASDYAAHVVYTGGNNPNDVQIPYTEGLLLDYRWFDAHDIKPRYEFGFGLSYTNFTYSDIEIVKRHDSDFNPEVARWEHDGVTGPEVGASVAEWLHEIAYEVKFNVKNTGSVEGWEVPQLYLHPPPSANSAPSILRGFDRISISPGETAEISFPVSRYDLSIWDVARQGWAKPSGAWRVSVGASSKDFRLHGTIS</sequence>
<feature type="chain" id="PRO_5002168522" description="beta-glucosidase" evidence="11">
    <location>
        <begin position="17"/>
        <end position="775"/>
    </location>
</feature>
<keyword evidence="6" id="KW-0136">Cellulose degradation</keyword>
<evidence type="ECO:0000256" key="9">
    <source>
        <dbReference type="ARBA" id="ARBA00023295"/>
    </source>
</evidence>
<dbReference type="EMBL" id="KN823396">
    <property type="protein sequence ID" value="KIO17331.1"/>
    <property type="molecule type" value="Genomic_DNA"/>
</dbReference>
<keyword evidence="5 13" id="KW-0378">Hydrolase</keyword>
<dbReference type="Pfam" id="PF14310">
    <property type="entry name" value="Fn3-like"/>
    <property type="match status" value="1"/>
</dbReference>